<gene>
    <name evidence="2" type="ORF">MILUP08_46419</name>
</gene>
<keyword evidence="3" id="KW-1185">Reference proteome</keyword>
<dbReference type="eggNOG" id="ENOG50314EZ">
    <property type="taxonomic scope" value="Bacteria"/>
</dbReference>
<accession>I0LCH3</accession>
<keyword evidence="1" id="KW-0472">Membrane</keyword>
<dbReference type="Proteomes" id="UP000003448">
    <property type="component" value="Unassembled WGS sequence"/>
</dbReference>
<sequence>MNWLPYDDVADWGSVPDWFGALGSIASVLFVYLGLRREIRARRTDELRVRATQARLVSAVAQIRGNSVLRVTVANQSDAPVLDVSVLPRLVPSDDPEGPPADLAAAKQVRRINGRESSELFVTVTAEHRLQATTDTVLVELTFTDHDGNRWRRIGSGQPEPVS</sequence>
<reference evidence="3" key="1">
    <citation type="journal article" date="2012" name="J. Bacteriol.">
        <title>Genome Sequence of Micromonospora lupini Lupac 08, Isolated from Root Nodules of Lupinus angustifolius.</title>
        <authorList>
            <person name="Alonso-Vega P."/>
            <person name="Normand P."/>
            <person name="Bacigalupe R."/>
            <person name="Pujic P."/>
            <person name="Lajus A."/>
            <person name="Vallenet D."/>
            <person name="Carro L."/>
            <person name="Coll P."/>
            <person name="Trujillo M.E."/>
        </authorList>
    </citation>
    <scope>NUCLEOTIDE SEQUENCE [LARGE SCALE GENOMIC DNA]</scope>
    <source>
        <strain evidence="3">Lupac 08</strain>
    </source>
</reference>
<dbReference type="EMBL" id="CAIE01000042">
    <property type="protein sequence ID" value="CCH21520.1"/>
    <property type="molecule type" value="Genomic_DNA"/>
</dbReference>
<proteinExistence type="predicted"/>
<evidence type="ECO:0000313" key="3">
    <source>
        <dbReference type="Proteomes" id="UP000003448"/>
    </source>
</evidence>
<keyword evidence="1" id="KW-1133">Transmembrane helix</keyword>
<protein>
    <submittedName>
        <fullName evidence="2">Uncharacterized protein</fullName>
    </submittedName>
</protein>
<dbReference type="AlphaFoldDB" id="I0LCH3"/>
<feature type="transmembrane region" description="Helical" evidence="1">
    <location>
        <begin position="18"/>
        <end position="35"/>
    </location>
</feature>
<evidence type="ECO:0000313" key="2">
    <source>
        <dbReference type="EMBL" id="CCH21520.1"/>
    </source>
</evidence>
<organism evidence="2 3">
    <name type="scientific">Micromonospora lupini str. Lupac 08</name>
    <dbReference type="NCBI Taxonomy" id="1150864"/>
    <lineage>
        <taxon>Bacteria</taxon>
        <taxon>Bacillati</taxon>
        <taxon>Actinomycetota</taxon>
        <taxon>Actinomycetes</taxon>
        <taxon>Micromonosporales</taxon>
        <taxon>Micromonosporaceae</taxon>
        <taxon>Micromonospora</taxon>
    </lineage>
</organism>
<comment type="caution">
    <text evidence="2">The sequence shown here is derived from an EMBL/GenBank/DDBJ whole genome shotgun (WGS) entry which is preliminary data.</text>
</comment>
<keyword evidence="1" id="KW-0812">Transmembrane</keyword>
<dbReference type="OrthoDB" id="5195439at2"/>
<name>I0LCH3_9ACTN</name>
<dbReference type="RefSeq" id="WP_007465495.1">
    <property type="nucleotide sequence ID" value="NZ_HF570108.1"/>
</dbReference>
<evidence type="ECO:0000256" key="1">
    <source>
        <dbReference type="SAM" id="Phobius"/>
    </source>
</evidence>